<dbReference type="InterPro" id="IPR011042">
    <property type="entry name" value="6-blade_b-propeller_TolB-like"/>
</dbReference>
<keyword evidence="3 5" id="KW-0732">Signal</keyword>
<keyword evidence="5" id="KW-0132">Cell division</keyword>
<evidence type="ECO:0000256" key="3">
    <source>
        <dbReference type="ARBA" id="ARBA00022729"/>
    </source>
</evidence>
<dbReference type="Pfam" id="PF07676">
    <property type="entry name" value="PD40"/>
    <property type="match status" value="3"/>
</dbReference>
<accession>A0ABY6GXJ8</accession>
<dbReference type="InterPro" id="IPR014167">
    <property type="entry name" value="Tol-Pal_TolB"/>
</dbReference>
<keyword evidence="5" id="KW-0131">Cell cycle</keyword>
<comment type="function">
    <text evidence="5">Part of the Tol-Pal system, which plays a role in outer membrane invagination during cell division and is important for maintaining outer membrane integrity.</text>
</comment>
<evidence type="ECO:0000256" key="1">
    <source>
        <dbReference type="ARBA" id="ARBA00004418"/>
    </source>
</evidence>
<dbReference type="RefSeq" id="WP_262599130.1">
    <property type="nucleotide sequence ID" value="NZ_CP103300.1"/>
</dbReference>
<dbReference type="NCBIfam" id="TIGR02800">
    <property type="entry name" value="propeller_TolB"/>
    <property type="match status" value="1"/>
</dbReference>
<evidence type="ECO:0000313" key="8">
    <source>
        <dbReference type="Proteomes" id="UP001163255"/>
    </source>
</evidence>
<evidence type="ECO:0000313" key="7">
    <source>
        <dbReference type="EMBL" id="UYM16781.1"/>
    </source>
</evidence>
<proteinExistence type="inferred from homology"/>
<dbReference type="InterPro" id="IPR007195">
    <property type="entry name" value="TolB_N"/>
</dbReference>
<evidence type="ECO:0000256" key="5">
    <source>
        <dbReference type="HAMAP-Rule" id="MF_00671"/>
    </source>
</evidence>
<evidence type="ECO:0000259" key="6">
    <source>
        <dbReference type="Pfam" id="PF04052"/>
    </source>
</evidence>
<dbReference type="Proteomes" id="UP001163255">
    <property type="component" value="Chromosome"/>
</dbReference>
<comment type="subunit">
    <text evidence="5">The Tol-Pal system is composed of five core proteins: the inner membrane proteins TolA, TolQ and TolR, the periplasmic protein TolB and the outer membrane protein Pal. They form a network linking the inner and outer membranes and the peptidoglycan layer.</text>
</comment>
<dbReference type="Pfam" id="PF04052">
    <property type="entry name" value="TolB_N"/>
    <property type="match status" value="1"/>
</dbReference>
<evidence type="ECO:0000256" key="2">
    <source>
        <dbReference type="ARBA" id="ARBA00009820"/>
    </source>
</evidence>
<sequence>MTRLMTRSMTRSMMSTINTAPNHFDSGGSRYLIMVRWFMAFALLLLAQLALVMPARAELTIEITQGNDRAVRLAVAPFSFDGKTILPEDMAGTISDDLRLSGLFDPLKRDDMLSFPSKESNVFYRDWKVLGASYLVIGQVSQSSGQYTVNYQLFDVLRQRSVLKGQVRGVESQLRTLAHKISDAVYEKITGIPADFSTRLMYVTAQRHSVNNTDYQLNYADADGKRARVIVRSKEPILSPAWSPDGRRIAYVSFETGKPAIFLQQLATGKRQKLTDYKGLNSSPVFSPDGKQVALVLSKDGNPNIYVKDLASGKLSQLTRHFSIDTEPDWMPDGNSIVFTSNRGGSAQIYQLDVKHRSDGSVEPVGKPRRLTFKGRFNARAKVFPDGKSLALVHKGQGAAEFNIAILDLDTNRLRLLTSAQLEDSPSVSPGGRRLIYSVQGGKHGELGIVTADGRVKYRLPSATGDVREPVWGPAVR</sequence>
<dbReference type="PANTHER" id="PTHR36842:SF1">
    <property type="entry name" value="PROTEIN TOLB"/>
    <property type="match status" value="1"/>
</dbReference>
<comment type="similarity">
    <text evidence="2 5">Belongs to the TolB family.</text>
</comment>
<organism evidence="7 8">
    <name type="scientific">Endozoicomonas euniceicola</name>
    <dbReference type="NCBI Taxonomy" id="1234143"/>
    <lineage>
        <taxon>Bacteria</taxon>
        <taxon>Pseudomonadati</taxon>
        <taxon>Pseudomonadota</taxon>
        <taxon>Gammaproteobacteria</taxon>
        <taxon>Oceanospirillales</taxon>
        <taxon>Endozoicomonadaceae</taxon>
        <taxon>Endozoicomonas</taxon>
    </lineage>
</organism>
<reference evidence="7" key="1">
    <citation type="submission" date="2022-10" db="EMBL/GenBank/DDBJ databases">
        <title>Completed Genome Sequence of two octocoral isolated bacterium, Endozoicomonas euniceicola EF212T and Endozoicomonas gorgoniicola PS125T.</title>
        <authorList>
            <person name="Chiou Y.-J."/>
            <person name="Chen Y.-H."/>
        </authorList>
    </citation>
    <scope>NUCLEOTIDE SEQUENCE</scope>
    <source>
        <strain evidence="7">EF212</strain>
    </source>
</reference>
<dbReference type="EMBL" id="CP103300">
    <property type="protein sequence ID" value="UYM16781.1"/>
    <property type="molecule type" value="Genomic_DNA"/>
</dbReference>
<dbReference type="PANTHER" id="PTHR36842">
    <property type="entry name" value="PROTEIN TOLB HOMOLOG"/>
    <property type="match status" value="1"/>
</dbReference>
<name>A0ABY6GXJ8_9GAMM</name>
<dbReference type="Gene3D" id="2.120.10.30">
    <property type="entry name" value="TolB, C-terminal domain"/>
    <property type="match status" value="1"/>
</dbReference>
<dbReference type="SUPFAM" id="SSF69304">
    <property type="entry name" value="Tricorn protease N-terminal domain"/>
    <property type="match status" value="1"/>
</dbReference>
<dbReference type="Gene3D" id="3.40.50.10070">
    <property type="entry name" value="TolB, N-terminal domain"/>
    <property type="match status" value="1"/>
</dbReference>
<gene>
    <name evidence="5 7" type="primary">tolB</name>
    <name evidence="7" type="ORF">NX720_02320</name>
</gene>
<protein>
    <recommendedName>
        <fullName evidence="5">Tol-Pal system protein TolB</fullName>
    </recommendedName>
</protein>
<dbReference type="SUPFAM" id="SSF52964">
    <property type="entry name" value="TolB, N-terminal domain"/>
    <property type="match status" value="1"/>
</dbReference>
<evidence type="ECO:0000256" key="4">
    <source>
        <dbReference type="ARBA" id="ARBA00022764"/>
    </source>
</evidence>
<comment type="subcellular location">
    <subcellularLocation>
        <location evidence="1 5">Periplasm</location>
    </subcellularLocation>
</comment>
<dbReference type="HAMAP" id="MF_00671">
    <property type="entry name" value="TolB"/>
    <property type="match status" value="1"/>
</dbReference>
<keyword evidence="8" id="KW-1185">Reference proteome</keyword>
<keyword evidence="4 5" id="KW-0574">Periplasm</keyword>
<dbReference type="InterPro" id="IPR011659">
    <property type="entry name" value="WD40"/>
</dbReference>
<feature type="domain" description="TolB N-terminal" evidence="6">
    <location>
        <begin position="59"/>
        <end position="161"/>
    </location>
</feature>